<feature type="domain" description="HTH cro/C1-type" evidence="1">
    <location>
        <begin position="11"/>
        <end position="64"/>
    </location>
</feature>
<dbReference type="InterPro" id="IPR010057">
    <property type="entry name" value="Transcription_activator_Rgg_C"/>
</dbReference>
<dbReference type="EMBL" id="JAOQNN010000003">
    <property type="protein sequence ID" value="MCW2282238.1"/>
    <property type="molecule type" value="Genomic_DNA"/>
</dbReference>
<dbReference type="AlphaFoldDB" id="A0AAW5TTN8"/>
<sequence length="277" mass="32794">MKLYSKYGTVFKRLRKQRGFSLTSFTDLGISPAMLCKFENGKTMIKFDRLVLVLSRMSVTLSEYEKFLNNYELDIHEQLVKETIIILMCKKYDKLPDICNEALELNEKIYSIAVKAQYSSISKIEFEKVCDYFEEIKFWRYIDLYSLYLLIDQLKPRQISYILEGFFNQEDFSPVSNSFEHNIRLAHIVSKSVLYLSCKGHEKLAKHLLNYIQPENFFHTMYTKNLFMFVKGCWNAKFINSEEGKEEMEQALNIFKTISSPEIANYYADLYKKYQSA</sequence>
<dbReference type="Gene3D" id="1.25.40.10">
    <property type="entry name" value="Tetratricopeptide repeat domain"/>
    <property type="match status" value="1"/>
</dbReference>
<dbReference type="GO" id="GO:0003677">
    <property type="term" value="F:DNA binding"/>
    <property type="evidence" value="ECO:0007669"/>
    <property type="project" value="InterPro"/>
</dbReference>
<evidence type="ECO:0000313" key="3">
    <source>
        <dbReference type="Proteomes" id="UP001207687"/>
    </source>
</evidence>
<name>A0AAW5TTN8_9LACT</name>
<reference evidence="2" key="1">
    <citation type="submission" date="2023-08" db="EMBL/GenBank/DDBJ databases">
        <title>Genomic analyses of the natural microbiome of Caenorhabditis elegans.</title>
        <authorList>
            <person name="Samuel B."/>
        </authorList>
    </citation>
    <scope>NUCLEOTIDE SEQUENCE</scope>
    <source>
        <strain evidence="2">BIGb0220</strain>
    </source>
</reference>
<organism evidence="2 3">
    <name type="scientific">Lactococcus lactis</name>
    <dbReference type="NCBI Taxonomy" id="1358"/>
    <lineage>
        <taxon>Bacteria</taxon>
        <taxon>Bacillati</taxon>
        <taxon>Bacillota</taxon>
        <taxon>Bacilli</taxon>
        <taxon>Lactobacillales</taxon>
        <taxon>Streptococcaceae</taxon>
        <taxon>Lactococcus</taxon>
    </lineage>
</organism>
<dbReference type="PANTHER" id="PTHR37038">
    <property type="entry name" value="TRANSCRIPTIONAL REGULATOR-RELATED"/>
    <property type="match status" value="1"/>
</dbReference>
<dbReference type="InterPro" id="IPR053163">
    <property type="entry name" value="HTH-type_regulator_Rgg"/>
</dbReference>
<dbReference type="InterPro" id="IPR011990">
    <property type="entry name" value="TPR-like_helical_dom_sf"/>
</dbReference>
<dbReference type="Proteomes" id="UP001207687">
    <property type="component" value="Unassembled WGS sequence"/>
</dbReference>
<proteinExistence type="predicted"/>
<dbReference type="Pfam" id="PF21259">
    <property type="entry name" value="Rgg_C"/>
    <property type="match status" value="1"/>
</dbReference>
<dbReference type="PROSITE" id="PS50943">
    <property type="entry name" value="HTH_CROC1"/>
    <property type="match status" value="1"/>
</dbReference>
<dbReference type="SUPFAM" id="SSF47413">
    <property type="entry name" value="lambda repressor-like DNA-binding domains"/>
    <property type="match status" value="1"/>
</dbReference>
<evidence type="ECO:0000313" key="2">
    <source>
        <dbReference type="EMBL" id="MCW2282238.1"/>
    </source>
</evidence>
<comment type="caution">
    <text evidence="2">The sequence shown here is derived from an EMBL/GenBank/DDBJ whole genome shotgun (WGS) entry which is preliminary data.</text>
</comment>
<dbReference type="InterPro" id="IPR001387">
    <property type="entry name" value="Cro/C1-type_HTH"/>
</dbReference>
<accession>A0AAW5TTN8</accession>
<dbReference type="InterPro" id="IPR010982">
    <property type="entry name" value="Lambda_DNA-bd_dom_sf"/>
</dbReference>
<dbReference type="RefSeq" id="WP_264654129.1">
    <property type="nucleotide sequence ID" value="NZ_JAOQNN010000003.1"/>
</dbReference>
<protein>
    <submittedName>
        <fullName evidence="2">Rgg/GadR/MutR family transcriptional activator</fullName>
    </submittedName>
</protein>
<dbReference type="CDD" id="cd00093">
    <property type="entry name" value="HTH_XRE"/>
    <property type="match status" value="1"/>
</dbReference>
<dbReference type="NCBIfam" id="TIGR01716">
    <property type="entry name" value="RGG_Cterm"/>
    <property type="match status" value="1"/>
</dbReference>
<evidence type="ECO:0000259" key="1">
    <source>
        <dbReference type="PROSITE" id="PS50943"/>
    </source>
</evidence>
<gene>
    <name evidence="2" type="ORF">M2256_002783</name>
</gene>